<dbReference type="Proteomes" id="UP000266677">
    <property type="component" value="Unassembled WGS sequence"/>
</dbReference>
<sequence length="82" mass="8978">MAIRLAHNHIGEVRIPAMSSRQERAHGAKLRPDRNDDCRVDITGFSNAAEAGAVYASHIDHGPHCLLWLAALAYESCGLQDE</sequence>
<evidence type="ECO:0000313" key="1">
    <source>
        <dbReference type="EMBL" id="RJO77671.1"/>
    </source>
</evidence>
<gene>
    <name evidence="1" type="ORF">D5S18_08030</name>
</gene>
<dbReference type="AlphaFoldDB" id="A0A3A4L580"/>
<organism evidence="1 2">
    <name type="scientific">Nocardia panacis</name>
    <dbReference type="NCBI Taxonomy" id="2340916"/>
    <lineage>
        <taxon>Bacteria</taxon>
        <taxon>Bacillati</taxon>
        <taxon>Actinomycetota</taxon>
        <taxon>Actinomycetes</taxon>
        <taxon>Mycobacteriales</taxon>
        <taxon>Nocardiaceae</taxon>
        <taxon>Nocardia</taxon>
    </lineage>
</organism>
<reference evidence="1 2" key="1">
    <citation type="submission" date="2018-09" db="EMBL/GenBank/DDBJ databases">
        <title>YIM PH21274 draft genome.</title>
        <authorList>
            <person name="Miao C."/>
        </authorList>
    </citation>
    <scope>NUCLEOTIDE SEQUENCE [LARGE SCALE GENOMIC DNA]</scope>
    <source>
        <strain evidence="1 2">YIM PH 21724</strain>
    </source>
</reference>
<evidence type="ECO:0000313" key="2">
    <source>
        <dbReference type="Proteomes" id="UP000266677"/>
    </source>
</evidence>
<proteinExistence type="predicted"/>
<protein>
    <submittedName>
        <fullName evidence="1">Uncharacterized protein</fullName>
    </submittedName>
</protein>
<accession>A0A3A4L580</accession>
<name>A0A3A4L580_9NOCA</name>
<comment type="caution">
    <text evidence="1">The sequence shown here is derived from an EMBL/GenBank/DDBJ whole genome shotgun (WGS) entry which is preliminary data.</text>
</comment>
<dbReference type="EMBL" id="QZFU01000015">
    <property type="protein sequence ID" value="RJO77671.1"/>
    <property type="molecule type" value="Genomic_DNA"/>
</dbReference>
<keyword evidence="2" id="KW-1185">Reference proteome</keyword>